<dbReference type="GO" id="GO:0007052">
    <property type="term" value="P:mitotic spindle organization"/>
    <property type="evidence" value="ECO:0007669"/>
    <property type="project" value="InterPro"/>
</dbReference>
<name>A0A397GDQ5_ASPTH</name>
<sequence length="779" mass="86458">MSKPLSPLTTSRQNSRAISLGFDGLKVEMAEADESLMNESESENVFPSPKKTIDGGANTNTPHSGRYSDMYHSQDPILDVEDPESVEELPSSPFQYGGRDDTVDFRMLGNRQVSGGQSERSMTARKRSYSHCPEDQDATEGLDDRSKKGMSRRDIPNIQVYDDEEPQMHEREIAGGTGNEIAHSMVEEKRNEGMSTVLDEHNDYDDTFSEKENLEMKAADDVMNDDSHDPMDDTCFSTFSAVPNADMTSFAKLRGDSPCKATRLLPSSPGRTDENQSRSPAPATPETSRRSQRRSVLIDIGTPIASPTPKRREYRDTGNVSETPNLLDLTDQTNFFPRQRYSVQKERYSPSRRSPLRTLRESIRSPSKVSLLDFDIPAIPTPRSIPTVTPRELESLKSGFLSEISSLKATLSGKEAEVASLKHAVADAERRVGEALEEVRNEAARKEALELEQAEWQRRGQEMENVLRTVRADIVEGEREKERLMKKVEEAEKSREQLERRMVELESQLSAARKSAPNETGDHGSAQCTTTAEETAREVQDAVEKVARELHTLYKSKHETKVAALKKSYEARWEKRVREAENKCKAVSEENERLQNERDAALSEASRPDASILAHQNDEHEAEKRVLEAQIKGLQQEMATLKQDNERLHAELKVERAEKGELVAAVDEWLAIQQNVSQPSGAPESPIMSAEYETPEPEPATAESTEEFRRSISRSGSSGIRPASTGSGNGEKRIPKIGAPAGRHIRGNSGGKSGIAVFTPGRGVGGILGSIERMGRGGV</sequence>
<dbReference type="OrthoDB" id="5367584at2759"/>
<evidence type="ECO:0000313" key="2">
    <source>
        <dbReference type="EMBL" id="RHZ47984.1"/>
    </source>
</evidence>
<feature type="region of interest" description="Disordered" evidence="1">
    <location>
        <begin position="676"/>
        <end position="754"/>
    </location>
</feature>
<dbReference type="VEuPathDB" id="FungiDB:CDV56_104659"/>
<feature type="compositionally biased region" description="Polar residues" evidence="1">
    <location>
        <begin position="318"/>
        <end position="331"/>
    </location>
</feature>
<dbReference type="InterPro" id="IPR024312">
    <property type="entry name" value="TACC_fungi"/>
</dbReference>
<comment type="caution">
    <text evidence="2">The sequence shown here is derived from an EMBL/GenBank/DDBJ whole genome shotgun (WGS) entry which is preliminary data.</text>
</comment>
<dbReference type="Proteomes" id="UP000215305">
    <property type="component" value="Unassembled WGS sequence"/>
</dbReference>
<dbReference type="GO" id="GO:0005737">
    <property type="term" value="C:cytoplasm"/>
    <property type="evidence" value="ECO:0007669"/>
    <property type="project" value="TreeGrafter"/>
</dbReference>
<feature type="region of interest" description="Disordered" evidence="1">
    <location>
        <begin position="110"/>
        <end position="167"/>
    </location>
</feature>
<dbReference type="EMBL" id="NKHU02000208">
    <property type="protein sequence ID" value="RHZ47984.1"/>
    <property type="molecule type" value="Genomic_DNA"/>
</dbReference>
<dbReference type="PANTHER" id="PTHR13924">
    <property type="entry name" value="TRANSFORMING ACIDIC COILED-COIL CONTAINING PROTEIN 1/2"/>
    <property type="match status" value="1"/>
</dbReference>
<feature type="region of interest" description="Disordered" evidence="1">
    <location>
        <begin position="507"/>
        <end position="535"/>
    </location>
</feature>
<dbReference type="Pfam" id="PF12709">
    <property type="entry name" value="Fungal_TACC"/>
    <property type="match status" value="1"/>
</dbReference>
<dbReference type="Gene3D" id="1.10.287.1490">
    <property type="match status" value="1"/>
</dbReference>
<dbReference type="RefSeq" id="XP_026611787.1">
    <property type="nucleotide sequence ID" value="XM_026758278.1"/>
</dbReference>
<reference evidence="2" key="1">
    <citation type="submission" date="2018-08" db="EMBL/GenBank/DDBJ databases">
        <title>Draft genome sequence of azole-resistant Aspergillus thermomutatus (Neosartorya pseudofischeri) strain HMR AF 39, isolated from a human nasal aspirate.</title>
        <authorList>
            <person name="Parent-Michaud M."/>
            <person name="Dufresne P.J."/>
            <person name="Fournier E."/>
            <person name="Martineau C."/>
            <person name="Moreira S."/>
            <person name="Perkins V."/>
            <person name="De Repentigny L."/>
            <person name="Dufresne S.F."/>
        </authorList>
    </citation>
    <scope>NUCLEOTIDE SEQUENCE [LARGE SCALE GENOMIC DNA]</scope>
    <source>
        <strain evidence="2">HMR AF 39</strain>
    </source>
</reference>
<feature type="compositionally biased region" description="Basic and acidic residues" evidence="1">
    <location>
        <begin position="588"/>
        <end position="601"/>
    </location>
</feature>
<dbReference type="GeneID" id="38126633"/>
<evidence type="ECO:0000256" key="1">
    <source>
        <dbReference type="SAM" id="MobiDB-lite"/>
    </source>
</evidence>
<dbReference type="InterPro" id="IPR039915">
    <property type="entry name" value="TACC"/>
</dbReference>
<protein>
    <submittedName>
        <fullName evidence="2">Uncharacterized protein</fullName>
    </submittedName>
</protein>
<keyword evidence="3" id="KW-1185">Reference proteome</keyword>
<feature type="region of interest" description="Disordered" evidence="1">
    <location>
        <begin position="34"/>
        <end position="71"/>
    </location>
</feature>
<proteinExistence type="predicted"/>
<evidence type="ECO:0000313" key="3">
    <source>
        <dbReference type="Proteomes" id="UP000215305"/>
    </source>
</evidence>
<feature type="region of interest" description="Disordered" evidence="1">
    <location>
        <begin position="258"/>
        <end position="331"/>
    </location>
</feature>
<dbReference type="AlphaFoldDB" id="A0A397GDQ5"/>
<organism evidence="2 3">
    <name type="scientific">Aspergillus thermomutatus</name>
    <name type="common">Neosartorya pseudofischeri</name>
    <dbReference type="NCBI Taxonomy" id="41047"/>
    <lineage>
        <taxon>Eukaryota</taxon>
        <taxon>Fungi</taxon>
        <taxon>Dikarya</taxon>
        <taxon>Ascomycota</taxon>
        <taxon>Pezizomycotina</taxon>
        <taxon>Eurotiomycetes</taxon>
        <taxon>Eurotiomycetidae</taxon>
        <taxon>Eurotiales</taxon>
        <taxon>Aspergillaceae</taxon>
        <taxon>Aspergillus</taxon>
        <taxon>Aspergillus subgen. Fumigati</taxon>
    </lineage>
</organism>
<dbReference type="PANTHER" id="PTHR13924:SF10">
    <property type="entry name" value="TRANSFORMING ACIDIC COILED-COIL PROTEIN, ISOFORM K"/>
    <property type="match status" value="1"/>
</dbReference>
<feature type="region of interest" description="Disordered" evidence="1">
    <location>
        <begin position="588"/>
        <end position="608"/>
    </location>
</feature>
<gene>
    <name evidence="2" type="ORF">CDV56_104659</name>
</gene>
<accession>A0A397GDQ5</accession>
<feature type="compositionally biased region" description="Polar residues" evidence="1">
    <location>
        <begin position="111"/>
        <end position="121"/>
    </location>
</feature>
<dbReference type="STRING" id="41047.A0A397GDQ5"/>
<feature type="compositionally biased region" description="Basic and acidic residues" evidence="1">
    <location>
        <begin position="142"/>
        <end position="155"/>
    </location>
</feature>